<dbReference type="Gene3D" id="3.40.50.1000">
    <property type="entry name" value="HAD superfamily/HAD-like"/>
    <property type="match status" value="1"/>
</dbReference>
<dbReference type="CDD" id="cd02603">
    <property type="entry name" value="HAD_sEH-N_like"/>
    <property type="match status" value="1"/>
</dbReference>
<dbReference type="SUPFAM" id="SSF56784">
    <property type="entry name" value="HAD-like"/>
    <property type="match status" value="1"/>
</dbReference>
<dbReference type="Gene3D" id="1.10.150.240">
    <property type="entry name" value="Putative phosphatase, domain 2"/>
    <property type="match status" value="1"/>
</dbReference>
<gene>
    <name evidence="1" type="ordered locus">Sterm_3671</name>
</gene>
<dbReference type="PANTHER" id="PTHR43611:SF3">
    <property type="entry name" value="FLAVIN MONONUCLEOTIDE HYDROLASE 1, CHLOROPLATIC"/>
    <property type="match status" value="1"/>
</dbReference>
<dbReference type="PANTHER" id="PTHR43611">
    <property type="entry name" value="ALPHA-D-GLUCOSE 1-PHOSPHATE PHOSPHATASE"/>
    <property type="match status" value="1"/>
</dbReference>
<dbReference type="SFLD" id="SFLDS00003">
    <property type="entry name" value="Haloacid_Dehalogenase"/>
    <property type="match status" value="1"/>
</dbReference>
<dbReference type="NCBIfam" id="TIGR01509">
    <property type="entry name" value="HAD-SF-IA-v3"/>
    <property type="match status" value="1"/>
</dbReference>
<dbReference type="eggNOG" id="COG1011">
    <property type="taxonomic scope" value="Bacteria"/>
</dbReference>
<reference evidence="2" key="1">
    <citation type="submission" date="2009-09" db="EMBL/GenBank/DDBJ databases">
        <title>The complete chromosome of Sebaldella termitidis ATCC 33386.</title>
        <authorList>
            <consortium name="US DOE Joint Genome Institute (JGI-PGF)"/>
            <person name="Lucas S."/>
            <person name="Copeland A."/>
            <person name="Lapidus A."/>
            <person name="Glavina del Rio T."/>
            <person name="Dalin E."/>
            <person name="Tice H."/>
            <person name="Bruce D."/>
            <person name="Goodwin L."/>
            <person name="Pitluck S."/>
            <person name="Kyrpides N."/>
            <person name="Mavromatis K."/>
            <person name="Ivanova N."/>
            <person name="Mikhailova N."/>
            <person name="Sims D."/>
            <person name="Meincke L."/>
            <person name="Brettin T."/>
            <person name="Detter J.C."/>
            <person name="Han C."/>
            <person name="Larimer F."/>
            <person name="Land M."/>
            <person name="Hauser L."/>
            <person name="Markowitz V."/>
            <person name="Cheng J.F."/>
            <person name="Hugenholtz P."/>
            <person name="Woyke T."/>
            <person name="Wu D."/>
            <person name="Eisen J.A."/>
        </authorList>
    </citation>
    <scope>NUCLEOTIDE SEQUENCE [LARGE SCALE GENOMIC DNA]</scope>
    <source>
        <strain evidence="2">ATCC 33386 / NCTC 11300</strain>
    </source>
</reference>
<dbReference type="InterPro" id="IPR036412">
    <property type="entry name" value="HAD-like_sf"/>
</dbReference>
<keyword evidence="2" id="KW-1185">Reference proteome</keyword>
<dbReference type="InterPro" id="IPR023198">
    <property type="entry name" value="PGP-like_dom2"/>
</dbReference>
<sequence>MKNIIFDLGNVLILFDPSGYVNKSVSPEKREKFLDVVFKSDEWKKLDLGTLSYENAKKIFKEKLKDCDSEVDILFGDNLYSLLKPIMKNTELLKNLKKNYNLYILSNFHKESFETVSSKHEFFSYFDGGIVSAYHQCLKPDERIYRLLIEKYGLKPEETLFIDDLAENVEAAGKIGINTIHLTDYNTLSDRLKSKNIIF</sequence>
<evidence type="ECO:0000313" key="1">
    <source>
        <dbReference type="EMBL" id="ACZ10505.1"/>
    </source>
</evidence>
<dbReference type="Pfam" id="PF00702">
    <property type="entry name" value="Hydrolase"/>
    <property type="match status" value="1"/>
</dbReference>
<dbReference type="HOGENOM" id="CLU_045011_9_1_0"/>
<keyword evidence="1" id="KW-0378">Hydrolase</keyword>
<dbReference type="STRING" id="526218.Sterm_3671"/>
<reference evidence="1 2" key="2">
    <citation type="journal article" date="2010" name="Stand. Genomic Sci.">
        <title>Complete genome sequence of Sebaldella termitidis type strain (NCTC 11300).</title>
        <authorList>
            <person name="Harmon-Smith M."/>
            <person name="Celia L."/>
            <person name="Chertkov O."/>
            <person name="Lapidus A."/>
            <person name="Copeland A."/>
            <person name="Glavina Del Rio T."/>
            <person name="Nolan M."/>
            <person name="Lucas S."/>
            <person name="Tice H."/>
            <person name="Cheng J.F."/>
            <person name="Han C."/>
            <person name="Detter J.C."/>
            <person name="Bruce D."/>
            <person name="Goodwin L."/>
            <person name="Pitluck S."/>
            <person name="Pati A."/>
            <person name="Liolios K."/>
            <person name="Ivanova N."/>
            <person name="Mavromatis K."/>
            <person name="Mikhailova N."/>
            <person name="Chen A."/>
            <person name="Palaniappan K."/>
            <person name="Land M."/>
            <person name="Hauser L."/>
            <person name="Chang Y.J."/>
            <person name="Jeffries C.D."/>
            <person name="Brettin T."/>
            <person name="Goker M."/>
            <person name="Beck B."/>
            <person name="Bristow J."/>
            <person name="Eisen J.A."/>
            <person name="Markowitz V."/>
            <person name="Hugenholtz P."/>
            <person name="Kyrpides N.C."/>
            <person name="Klenk H.P."/>
            <person name="Chen F."/>
        </authorList>
    </citation>
    <scope>NUCLEOTIDE SEQUENCE [LARGE SCALE GENOMIC DNA]</scope>
    <source>
        <strain evidence="2">ATCC 33386 / NCTC 11300</strain>
    </source>
</reference>
<protein>
    <submittedName>
        <fullName evidence="1">HAD-superfamily hydrolase, subfamily IA, variant 3</fullName>
    </submittedName>
</protein>
<dbReference type="SFLD" id="SFLDG01129">
    <property type="entry name" value="C1.5:_HAD__Beta-PGM__Phosphata"/>
    <property type="match status" value="1"/>
</dbReference>
<organism evidence="1 2">
    <name type="scientific">Sebaldella termitidis (strain ATCC 33386 / NCTC 11300)</name>
    <dbReference type="NCBI Taxonomy" id="526218"/>
    <lineage>
        <taxon>Bacteria</taxon>
        <taxon>Fusobacteriati</taxon>
        <taxon>Fusobacteriota</taxon>
        <taxon>Fusobacteriia</taxon>
        <taxon>Fusobacteriales</taxon>
        <taxon>Leptotrichiaceae</taxon>
        <taxon>Sebaldella</taxon>
    </lineage>
</organism>
<accession>D1ARL9</accession>
<dbReference type="Proteomes" id="UP000000845">
    <property type="component" value="Chromosome"/>
</dbReference>
<dbReference type="GO" id="GO:0016787">
    <property type="term" value="F:hydrolase activity"/>
    <property type="evidence" value="ECO:0007669"/>
    <property type="project" value="UniProtKB-KW"/>
</dbReference>
<dbReference type="InterPro" id="IPR006439">
    <property type="entry name" value="HAD-SF_hydro_IA"/>
</dbReference>
<dbReference type="InterPro" id="IPR023214">
    <property type="entry name" value="HAD_sf"/>
</dbReference>
<evidence type="ECO:0000313" key="2">
    <source>
        <dbReference type="Proteomes" id="UP000000845"/>
    </source>
</evidence>
<dbReference type="AlphaFoldDB" id="D1ARL9"/>
<dbReference type="PRINTS" id="PR00413">
    <property type="entry name" value="HADHALOGNASE"/>
</dbReference>
<dbReference type="EMBL" id="CP001739">
    <property type="protein sequence ID" value="ACZ10505.1"/>
    <property type="molecule type" value="Genomic_DNA"/>
</dbReference>
<dbReference type="KEGG" id="str:Sterm_3671"/>
<proteinExistence type="predicted"/>
<name>D1ARL9_SEBTE</name>
<dbReference type="RefSeq" id="WP_012863087.1">
    <property type="nucleotide sequence ID" value="NC_013517.1"/>
</dbReference>